<evidence type="ECO:0000256" key="2">
    <source>
        <dbReference type="ARBA" id="ARBA00004613"/>
    </source>
</evidence>
<keyword evidence="5" id="KW-0325">Glycoprotein</keyword>
<protein>
    <recommendedName>
        <fullName evidence="11">CFEM domain-containing protein</fullName>
    </recommendedName>
</protein>
<name>A0A4U0TUM0_9PEZI</name>
<evidence type="ECO:0000256" key="8">
    <source>
        <dbReference type="ARBA" id="ARBA00023288"/>
    </source>
</evidence>
<evidence type="ECO:0000256" key="7">
    <source>
        <dbReference type="ARBA" id="ARBA00023157"/>
    </source>
</evidence>
<evidence type="ECO:0000259" key="11">
    <source>
        <dbReference type="PROSITE" id="PS52012"/>
    </source>
</evidence>
<feature type="domain" description="CFEM" evidence="11">
    <location>
        <begin position="1"/>
        <end position="114"/>
    </location>
</feature>
<feature type="binding site" description="axial binding residue" evidence="9">
    <location>
        <position position="46"/>
    </location>
    <ligand>
        <name>heme</name>
        <dbReference type="ChEBI" id="CHEBI:30413"/>
    </ligand>
    <ligandPart>
        <name>Fe</name>
        <dbReference type="ChEBI" id="CHEBI:18248"/>
    </ligandPart>
</feature>
<comment type="similarity">
    <text evidence="3">Belongs to the RBT5 family.</text>
</comment>
<comment type="caution">
    <text evidence="12">The sequence shown here is derived from an EMBL/GenBank/DDBJ whole genome shotgun (WGS) entry which is preliminary data.</text>
</comment>
<evidence type="ECO:0000313" key="13">
    <source>
        <dbReference type="Proteomes" id="UP000310066"/>
    </source>
</evidence>
<dbReference type="GO" id="GO:0098552">
    <property type="term" value="C:side of membrane"/>
    <property type="evidence" value="ECO:0007669"/>
    <property type="project" value="UniProtKB-KW"/>
</dbReference>
<evidence type="ECO:0000313" key="12">
    <source>
        <dbReference type="EMBL" id="TKA25662.1"/>
    </source>
</evidence>
<keyword evidence="5" id="KW-0472">Membrane</keyword>
<evidence type="ECO:0000256" key="3">
    <source>
        <dbReference type="ARBA" id="ARBA00010031"/>
    </source>
</evidence>
<dbReference type="GO" id="GO:0005576">
    <property type="term" value="C:extracellular region"/>
    <property type="evidence" value="ECO:0007669"/>
    <property type="project" value="UniProtKB-SubCell"/>
</dbReference>
<evidence type="ECO:0000256" key="1">
    <source>
        <dbReference type="ARBA" id="ARBA00004589"/>
    </source>
</evidence>
<evidence type="ECO:0000256" key="10">
    <source>
        <dbReference type="SAM" id="SignalP"/>
    </source>
</evidence>
<evidence type="ECO:0000256" key="6">
    <source>
        <dbReference type="ARBA" id="ARBA00022729"/>
    </source>
</evidence>
<dbReference type="OrthoDB" id="3926417at2759"/>
<proteinExistence type="inferred from homology"/>
<keyword evidence="9" id="KW-0479">Metal-binding</keyword>
<keyword evidence="7 9" id="KW-1015">Disulfide bond</keyword>
<comment type="subcellular location">
    <subcellularLocation>
        <location evidence="1">Membrane</location>
        <topology evidence="1">Lipid-anchor</topology>
        <topology evidence="1">GPI-anchor</topology>
    </subcellularLocation>
    <subcellularLocation>
        <location evidence="2">Secreted</location>
    </subcellularLocation>
</comment>
<gene>
    <name evidence="12" type="ORF">B0A54_17332</name>
</gene>
<evidence type="ECO:0000256" key="9">
    <source>
        <dbReference type="PROSITE-ProRule" id="PRU01356"/>
    </source>
</evidence>
<dbReference type="AlphaFoldDB" id="A0A4U0TUM0"/>
<feature type="signal peptide" evidence="10">
    <location>
        <begin position="1"/>
        <end position="16"/>
    </location>
</feature>
<dbReference type="GO" id="GO:0046872">
    <property type="term" value="F:metal ion binding"/>
    <property type="evidence" value="ECO:0007669"/>
    <property type="project" value="UniProtKB-UniRule"/>
</dbReference>
<evidence type="ECO:0000256" key="4">
    <source>
        <dbReference type="ARBA" id="ARBA00022525"/>
    </source>
</evidence>
<dbReference type="PROSITE" id="PS52012">
    <property type="entry name" value="CFEM"/>
    <property type="match status" value="1"/>
</dbReference>
<comment type="caution">
    <text evidence="9">Lacks conserved residue(s) required for the propagation of feature annotation.</text>
</comment>
<accession>A0A4U0TUM0</accession>
<organism evidence="12 13">
    <name type="scientific">Friedmanniomyces endolithicus</name>
    <dbReference type="NCBI Taxonomy" id="329885"/>
    <lineage>
        <taxon>Eukaryota</taxon>
        <taxon>Fungi</taxon>
        <taxon>Dikarya</taxon>
        <taxon>Ascomycota</taxon>
        <taxon>Pezizomycotina</taxon>
        <taxon>Dothideomycetes</taxon>
        <taxon>Dothideomycetidae</taxon>
        <taxon>Mycosphaerellales</taxon>
        <taxon>Teratosphaeriaceae</taxon>
        <taxon>Friedmanniomyces</taxon>
    </lineage>
</organism>
<keyword evidence="5" id="KW-0336">GPI-anchor</keyword>
<dbReference type="EMBL" id="NAJP01000152">
    <property type="protein sequence ID" value="TKA25662.1"/>
    <property type="molecule type" value="Genomic_DNA"/>
</dbReference>
<keyword evidence="9" id="KW-0408">Iron</keyword>
<dbReference type="Proteomes" id="UP000310066">
    <property type="component" value="Unassembled WGS sequence"/>
</dbReference>
<keyword evidence="8" id="KW-0449">Lipoprotein</keyword>
<feature type="chain" id="PRO_5020480766" description="CFEM domain-containing protein" evidence="10">
    <location>
        <begin position="17"/>
        <end position="151"/>
    </location>
</feature>
<dbReference type="InterPro" id="IPR008427">
    <property type="entry name" value="Extracellular_membr_CFEM_dom"/>
</dbReference>
<reference evidence="12 13" key="1">
    <citation type="submission" date="2017-03" db="EMBL/GenBank/DDBJ databases">
        <title>Genomes of endolithic fungi from Antarctica.</title>
        <authorList>
            <person name="Coleine C."/>
            <person name="Masonjones S."/>
            <person name="Stajich J.E."/>
        </authorList>
    </citation>
    <scope>NUCLEOTIDE SEQUENCE [LARGE SCALE GENOMIC DNA]</scope>
    <source>
        <strain evidence="12 13">CCFEE 5311</strain>
    </source>
</reference>
<keyword evidence="6 10" id="KW-0732">Signal</keyword>
<keyword evidence="4" id="KW-0964">Secreted</keyword>
<sequence length="151" mass="15485">MYTLFLSLLLLPAALAQVGPQATKIPPCVASCDPAAIASVNCTNADQYCHCMRQTGILSNITACADKTCSNPSADIYVFTTLFEQVCAKYNISVPVLGSNSSTIGTNVTFPSPGPTASVVPYTGVASIRAESSGVVVVVVAVGLALGLVQL</sequence>
<feature type="disulfide bond" evidence="9">
    <location>
        <begin position="42"/>
        <end position="49"/>
    </location>
</feature>
<evidence type="ECO:0000256" key="5">
    <source>
        <dbReference type="ARBA" id="ARBA00022622"/>
    </source>
</evidence>
<dbReference type="Pfam" id="PF05730">
    <property type="entry name" value="CFEM"/>
    <property type="match status" value="1"/>
</dbReference>
<keyword evidence="9" id="KW-0349">Heme</keyword>